<evidence type="ECO:0000313" key="1">
    <source>
        <dbReference type="EMBL" id="GJT66209.1"/>
    </source>
</evidence>
<reference evidence="1" key="2">
    <citation type="submission" date="2022-01" db="EMBL/GenBank/DDBJ databases">
        <authorList>
            <person name="Yamashiro T."/>
            <person name="Shiraishi A."/>
            <person name="Satake H."/>
            <person name="Nakayama K."/>
        </authorList>
    </citation>
    <scope>NUCLEOTIDE SEQUENCE</scope>
</reference>
<organism evidence="1 2">
    <name type="scientific">Tanacetum coccineum</name>
    <dbReference type="NCBI Taxonomy" id="301880"/>
    <lineage>
        <taxon>Eukaryota</taxon>
        <taxon>Viridiplantae</taxon>
        <taxon>Streptophyta</taxon>
        <taxon>Embryophyta</taxon>
        <taxon>Tracheophyta</taxon>
        <taxon>Spermatophyta</taxon>
        <taxon>Magnoliopsida</taxon>
        <taxon>eudicotyledons</taxon>
        <taxon>Gunneridae</taxon>
        <taxon>Pentapetalae</taxon>
        <taxon>asterids</taxon>
        <taxon>campanulids</taxon>
        <taxon>Asterales</taxon>
        <taxon>Asteraceae</taxon>
        <taxon>Asteroideae</taxon>
        <taxon>Anthemideae</taxon>
        <taxon>Anthemidinae</taxon>
        <taxon>Tanacetum</taxon>
    </lineage>
</organism>
<dbReference type="EMBL" id="BQNB010017694">
    <property type="protein sequence ID" value="GJT66209.1"/>
    <property type="molecule type" value="Genomic_DNA"/>
</dbReference>
<dbReference type="Proteomes" id="UP001151760">
    <property type="component" value="Unassembled WGS sequence"/>
</dbReference>
<comment type="caution">
    <text evidence="1">The sequence shown here is derived from an EMBL/GenBank/DDBJ whole genome shotgun (WGS) entry which is preliminary data.</text>
</comment>
<name>A0ABQ5FSN2_9ASTR</name>
<accession>A0ABQ5FSN2</accession>
<sequence>MNHVMMKYFDDFECRTFQVLGSKFRDSSLFTEPVHKFPISPVLIIVASSPVEAHISTSDRVPSCFVWQDISDDGIVQSTCRRGNGPDLHEKVFPPSLSQVDCMNIIHVRPHHTRECLNICNGFLIHKEIVRNPCDERLSPGSQSLSTQSMQLMQLSLRHFWGSVLLTDLPDDGMRLEERDGGAWQNQNLPVVP</sequence>
<evidence type="ECO:0000313" key="2">
    <source>
        <dbReference type="Proteomes" id="UP001151760"/>
    </source>
</evidence>
<gene>
    <name evidence="1" type="ORF">Tco_1017689</name>
</gene>
<keyword evidence="2" id="KW-1185">Reference proteome</keyword>
<proteinExistence type="predicted"/>
<reference evidence="1" key="1">
    <citation type="journal article" date="2022" name="Int. J. Mol. Sci.">
        <title>Draft Genome of Tanacetum Coccineum: Genomic Comparison of Closely Related Tanacetum-Family Plants.</title>
        <authorList>
            <person name="Yamashiro T."/>
            <person name="Shiraishi A."/>
            <person name="Nakayama K."/>
            <person name="Satake H."/>
        </authorList>
    </citation>
    <scope>NUCLEOTIDE SEQUENCE</scope>
</reference>
<protein>
    <submittedName>
        <fullName evidence="1">Uncharacterized protein</fullName>
    </submittedName>
</protein>